<evidence type="ECO:0000313" key="1">
    <source>
        <dbReference type="EMBL" id="KPJ16724.1"/>
    </source>
</evidence>
<name>A0A194RH07_PAPMA</name>
<evidence type="ECO:0000313" key="2">
    <source>
        <dbReference type="Proteomes" id="UP000053240"/>
    </source>
</evidence>
<dbReference type="EMBL" id="KQ460207">
    <property type="protein sequence ID" value="KPJ16724.1"/>
    <property type="molecule type" value="Genomic_DNA"/>
</dbReference>
<keyword evidence="2" id="KW-1185">Reference proteome</keyword>
<organism evidence="1 2">
    <name type="scientific">Papilio machaon</name>
    <name type="common">Old World swallowtail butterfly</name>
    <dbReference type="NCBI Taxonomy" id="76193"/>
    <lineage>
        <taxon>Eukaryota</taxon>
        <taxon>Metazoa</taxon>
        <taxon>Ecdysozoa</taxon>
        <taxon>Arthropoda</taxon>
        <taxon>Hexapoda</taxon>
        <taxon>Insecta</taxon>
        <taxon>Pterygota</taxon>
        <taxon>Neoptera</taxon>
        <taxon>Endopterygota</taxon>
        <taxon>Lepidoptera</taxon>
        <taxon>Glossata</taxon>
        <taxon>Ditrysia</taxon>
        <taxon>Papilionoidea</taxon>
        <taxon>Papilionidae</taxon>
        <taxon>Papilioninae</taxon>
        <taxon>Papilio</taxon>
    </lineage>
</organism>
<gene>
    <name evidence="1" type="ORF">RR48_10323</name>
</gene>
<dbReference type="InParanoid" id="A0A194RH07"/>
<sequence length="45" mass="4764">MVALAVGRRRAPQRQARFGLATRSVIVAVKPIACTAHAGFNNSVT</sequence>
<accession>A0A194RH07</accession>
<dbReference type="Proteomes" id="UP000053240">
    <property type="component" value="Unassembled WGS sequence"/>
</dbReference>
<protein>
    <submittedName>
        <fullName evidence="1">Uncharacterized protein</fullName>
    </submittedName>
</protein>
<proteinExistence type="predicted"/>
<dbReference type="AlphaFoldDB" id="A0A194RH07"/>
<reference evidence="1 2" key="1">
    <citation type="journal article" date="2015" name="Nat. Commun.">
        <title>Outbred genome sequencing and CRISPR/Cas9 gene editing in butterflies.</title>
        <authorList>
            <person name="Li X."/>
            <person name="Fan D."/>
            <person name="Zhang W."/>
            <person name="Liu G."/>
            <person name="Zhang L."/>
            <person name="Zhao L."/>
            <person name="Fang X."/>
            <person name="Chen L."/>
            <person name="Dong Y."/>
            <person name="Chen Y."/>
            <person name="Ding Y."/>
            <person name="Zhao R."/>
            <person name="Feng M."/>
            <person name="Zhu Y."/>
            <person name="Feng Y."/>
            <person name="Jiang X."/>
            <person name="Zhu D."/>
            <person name="Xiang H."/>
            <person name="Feng X."/>
            <person name="Li S."/>
            <person name="Wang J."/>
            <person name="Zhang G."/>
            <person name="Kronforst M.R."/>
            <person name="Wang W."/>
        </authorList>
    </citation>
    <scope>NUCLEOTIDE SEQUENCE [LARGE SCALE GENOMIC DNA]</scope>
    <source>
        <strain evidence="1">Ya'a_city_454_Pm</strain>
        <tissue evidence="1">Whole body</tissue>
    </source>
</reference>